<feature type="compositionally biased region" description="Basic and acidic residues" evidence="1">
    <location>
        <begin position="1"/>
        <end position="30"/>
    </location>
</feature>
<proteinExistence type="predicted"/>
<accession>A0ABQ4TJL4</accession>
<gene>
    <name evidence="2" type="ORF">EKPJFOCH_1203</name>
</gene>
<organism evidence="2 3">
    <name type="scientific">Methylobacterium thuringiense</name>
    <dbReference type="NCBI Taxonomy" id="1003091"/>
    <lineage>
        <taxon>Bacteria</taxon>
        <taxon>Pseudomonadati</taxon>
        <taxon>Pseudomonadota</taxon>
        <taxon>Alphaproteobacteria</taxon>
        <taxon>Hyphomicrobiales</taxon>
        <taxon>Methylobacteriaceae</taxon>
        <taxon>Methylobacterium</taxon>
    </lineage>
</organism>
<dbReference type="EMBL" id="BPRA01000005">
    <property type="protein sequence ID" value="GJE54722.1"/>
    <property type="molecule type" value="Genomic_DNA"/>
</dbReference>
<sequence>MQDVGRREAGDEAREAVTVEQVDRGQDRAFGRGLGDVEVEPRQCVARRLGLGQSPQRVTADEAADAGDQDTWQRPLPLLDATDVASRSDGLSDKSGLQTSFAHRRRPQANSEL</sequence>
<comment type="caution">
    <text evidence="2">The sequence shown here is derived from an EMBL/GenBank/DDBJ whole genome shotgun (WGS) entry which is preliminary data.</text>
</comment>
<name>A0ABQ4TJL4_9HYPH</name>
<feature type="region of interest" description="Disordered" evidence="1">
    <location>
        <begin position="53"/>
        <end position="113"/>
    </location>
</feature>
<reference evidence="2" key="1">
    <citation type="journal article" date="2021" name="Front. Microbiol.">
        <title>Comprehensive Comparative Genomics and Phenotyping of Methylobacterium Species.</title>
        <authorList>
            <person name="Alessa O."/>
            <person name="Ogura Y."/>
            <person name="Fujitani Y."/>
            <person name="Takami H."/>
            <person name="Hayashi T."/>
            <person name="Sahin N."/>
            <person name="Tani A."/>
        </authorList>
    </citation>
    <scope>NUCLEOTIDE SEQUENCE</scope>
    <source>
        <strain evidence="2">DSM 23674</strain>
    </source>
</reference>
<feature type="region of interest" description="Disordered" evidence="1">
    <location>
        <begin position="1"/>
        <end position="34"/>
    </location>
</feature>
<keyword evidence="3" id="KW-1185">Reference proteome</keyword>
<dbReference type="Proteomes" id="UP001055101">
    <property type="component" value="Unassembled WGS sequence"/>
</dbReference>
<evidence type="ECO:0000313" key="2">
    <source>
        <dbReference type="EMBL" id="GJE54722.1"/>
    </source>
</evidence>
<reference evidence="2" key="2">
    <citation type="submission" date="2021-08" db="EMBL/GenBank/DDBJ databases">
        <authorList>
            <person name="Tani A."/>
            <person name="Ola A."/>
            <person name="Ogura Y."/>
            <person name="Katsura K."/>
            <person name="Hayashi T."/>
        </authorList>
    </citation>
    <scope>NUCLEOTIDE SEQUENCE</scope>
    <source>
        <strain evidence="2">DSM 23674</strain>
    </source>
</reference>
<evidence type="ECO:0000313" key="3">
    <source>
        <dbReference type="Proteomes" id="UP001055101"/>
    </source>
</evidence>
<protein>
    <submittedName>
        <fullName evidence="2">Uncharacterized protein</fullName>
    </submittedName>
</protein>
<evidence type="ECO:0000256" key="1">
    <source>
        <dbReference type="SAM" id="MobiDB-lite"/>
    </source>
</evidence>